<dbReference type="EMBL" id="JAFCMP010000037">
    <property type="protein sequence ID" value="KAG5190211.1"/>
    <property type="molecule type" value="Genomic_DNA"/>
</dbReference>
<evidence type="ECO:0000256" key="1">
    <source>
        <dbReference type="SAM" id="SignalP"/>
    </source>
</evidence>
<feature type="signal peptide" evidence="1">
    <location>
        <begin position="1"/>
        <end position="18"/>
    </location>
</feature>
<feature type="chain" id="PRO_5032795192" evidence="1">
    <location>
        <begin position="19"/>
        <end position="164"/>
    </location>
</feature>
<proteinExistence type="predicted"/>
<reference evidence="2" key="1">
    <citation type="submission" date="2021-02" db="EMBL/GenBank/DDBJ databases">
        <title>First Annotated Genome of the Yellow-green Alga Tribonema minus.</title>
        <authorList>
            <person name="Mahan K.M."/>
        </authorList>
    </citation>
    <scope>NUCLEOTIDE SEQUENCE</scope>
    <source>
        <strain evidence="2">UTEX B ZZ1240</strain>
    </source>
</reference>
<keyword evidence="1" id="KW-0732">Signal</keyword>
<accession>A0A836CNU7</accession>
<keyword evidence="3" id="KW-1185">Reference proteome</keyword>
<organism evidence="2 3">
    <name type="scientific">Tribonema minus</name>
    <dbReference type="NCBI Taxonomy" id="303371"/>
    <lineage>
        <taxon>Eukaryota</taxon>
        <taxon>Sar</taxon>
        <taxon>Stramenopiles</taxon>
        <taxon>Ochrophyta</taxon>
        <taxon>PX clade</taxon>
        <taxon>Xanthophyceae</taxon>
        <taxon>Tribonematales</taxon>
        <taxon>Tribonemataceae</taxon>
        <taxon>Tribonema</taxon>
    </lineage>
</organism>
<evidence type="ECO:0000313" key="3">
    <source>
        <dbReference type="Proteomes" id="UP000664859"/>
    </source>
</evidence>
<gene>
    <name evidence="2" type="ORF">JKP88DRAFT_232401</name>
</gene>
<sequence>MRWLSALLLAGLGALLEAASNPARLPDKAEDDSRVALTGGAFLKERGFRIRDNPWRKNFALWGAGEAENEVLVSFTRQDLKEDQHASKGLRFMAGVKGDNGCLFMFGKAAQNVNVEAIAMSPLRDLKVARPIDMQPVSPDQALLLNHVLESRSVLRRSQCVLSC</sequence>
<dbReference type="Proteomes" id="UP000664859">
    <property type="component" value="Unassembled WGS sequence"/>
</dbReference>
<evidence type="ECO:0000313" key="2">
    <source>
        <dbReference type="EMBL" id="KAG5190211.1"/>
    </source>
</evidence>
<protein>
    <submittedName>
        <fullName evidence="2">Uncharacterized protein</fullName>
    </submittedName>
</protein>
<name>A0A836CNU7_9STRA</name>
<dbReference type="AlphaFoldDB" id="A0A836CNU7"/>
<comment type="caution">
    <text evidence="2">The sequence shown here is derived from an EMBL/GenBank/DDBJ whole genome shotgun (WGS) entry which is preliminary data.</text>
</comment>